<protein>
    <submittedName>
        <fullName evidence="2">Uncharacterized protein</fullName>
    </submittedName>
</protein>
<gene>
    <name evidence="2" type="ORF">AO370_1073</name>
</gene>
<keyword evidence="1" id="KW-0472">Membrane</keyword>
<keyword evidence="1" id="KW-1133">Transmembrane helix</keyword>
<organism evidence="2 3">
    <name type="scientific">Moraxella catarrhalis</name>
    <name type="common">Branhamella catarrhalis</name>
    <dbReference type="NCBI Taxonomy" id="480"/>
    <lineage>
        <taxon>Bacteria</taxon>
        <taxon>Pseudomonadati</taxon>
        <taxon>Pseudomonadota</taxon>
        <taxon>Gammaproteobacteria</taxon>
        <taxon>Moraxellales</taxon>
        <taxon>Moraxellaceae</taxon>
        <taxon>Moraxella</taxon>
    </lineage>
</organism>
<feature type="transmembrane region" description="Helical" evidence="1">
    <location>
        <begin position="12"/>
        <end position="31"/>
    </location>
</feature>
<name>A0AB36DNG0_MORCA</name>
<reference evidence="2 3" key="1">
    <citation type="journal article" date="2016" name="Genome Biol. Evol.">
        <title>Comparative Genomic Analyses of the Moraxella catarrhalis Serosensitive and Seroresistant Lineages Demonstrate Their Independent Evolution.</title>
        <authorList>
            <person name="Earl J.P."/>
            <person name="de Vries S.P."/>
            <person name="Ahmed A."/>
            <person name="Powell E."/>
            <person name="Schultz M.P."/>
            <person name="Hermans P.W."/>
            <person name="Hill D.J."/>
            <person name="Zhou Z."/>
            <person name="Constantinidou C.I."/>
            <person name="Hu F.Z."/>
            <person name="Bootsma H.J."/>
            <person name="Ehrlich G.D."/>
        </authorList>
    </citation>
    <scope>NUCLEOTIDE SEQUENCE [LARGE SCALE GENOMIC DNA]</scope>
    <source>
        <strain evidence="2 3">F23</strain>
    </source>
</reference>
<evidence type="ECO:0000313" key="3">
    <source>
        <dbReference type="Proteomes" id="UP000078295"/>
    </source>
</evidence>
<keyword evidence="1" id="KW-0812">Transmembrane</keyword>
<comment type="caution">
    <text evidence="2">The sequence shown here is derived from an EMBL/GenBank/DDBJ whole genome shotgun (WGS) entry which is preliminary data.</text>
</comment>
<evidence type="ECO:0000256" key="1">
    <source>
        <dbReference type="SAM" id="Phobius"/>
    </source>
</evidence>
<dbReference type="AlphaFoldDB" id="A0AB36DNG0"/>
<sequence>MERFGVKWDETWKNYFCFPCFVVLLYVHKLMPIWGKL</sequence>
<dbReference type="Proteomes" id="UP000078295">
    <property type="component" value="Unassembled WGS sequence"/>
</dbReference>
<accession>A0AB36DNG0</accession>
<evidence type="ECO:0000313" key="2">
    <source>
        <dbReference type="EMBL" id="OAV25323.1"/>
    </source>
</evidence>
<dbReference type="EMBL" id="LXHQ01000030">
    <property type="protein sequence ID" value="OAV25323.1"/>
    <property type="molecule type" value="Genomic_DNA"/>
</dbReference>
<proteinExistence type="predicted"/>